<dbReference type="GO" id="GO:0034045">
    <property type="term" value="C:phagophore assembly site membrane"/>
    <property type="evidence" value="ECO:0007669"/>
    <property type="project" value="UniProtKB-SubCell"/>
</dbReference>
<sequence length="1520" mass="174636">MKFYRAETGKQIRLRKSFESLDGLKTELEQVSGVPVSSQILMTNLGTQLKGQMMSDVNKAVGKDDYIFLFNRELLDSNNANIKESLAEKPLFEPPITASTSSKVQKRGPSSNINLSDECGAYVNLFQTYHSQGQSFLKAATIHTEFCEKSYQEQKMQLMALNAALTNLDAHSRSVIDAHEVFYTFAEKEIIKHTRLIQNLSVDIETLRRITIHPEISKYGGILTNDKKYYTLADYVNEDKLITLATEGKQIYDQIAKRVQSLASSIHSVQSGTETLKKKRFDSLFPKMKETFGNVQDRHYKLKQIAEKLERDVTRVQNQVSKILESNASALSTVATKSIEAFEHLASIQSQEYLPDMQKFDQYIREQVIFFVQCKNTMTSTLISNLQEISRLESSIAGIPSLLSGLDTDVRSKAQDFKELNHVHQMPIAYAMTIVEIVRRKEYAKLILSKAQQMAEIMGLFRNTEQKRRDYYRTEVKKYVPVNIPALDDNPPTCDISTANIKEDKLPSFTMRDVHSFLNLIEEIRPAIMSQVSYHRSSTFTASLSRIRIQSPHDDPLANLHTILLKLASQLEGMNHEFDRAIEKSFLSEKNANDKNNSTISRPITLLESRSLTPPASSQPGRRSKRASRQSFSEGNSPSMDANMDLYVEKTNLLNKAEEKIKAYEARIKSLENTLYTNYQAARNSSIISSTAGSDIASMPTTVVSEEISDLRSRYQNLESSYTTEVNEKTKQEKKAKELEIRYKNLESSYNIATNDRETLLKQINELETRCQKYETSYTKVTKEREEAEERASDLETRYQNMETSYVDAIKIKGSLEKKVDELQKQSETLESSHALVVKEKENELLDLQVKFKKLQVSHDSSTVRCNELIAKVAELEKSNKEPDNLHTEQIEKYEALVKDLEQNYQDLKAKYNKLNDEYEKKLDADRKCEKLEKQMDKLIEEKEFIVKDKNALDAEKSIIEMKFNDINAEKNELETRLEEYKQKYEQDRLSLNKRIEELEAQQLMQEQIEAVKERWRKKIEELQKEKDNVTQTYEINKQELLHEIESWKASLDKMNLRREETDSLLAKSRERGKQLERENAETKKAHEQNEKLIRNITETILNYMDVASAYDVSEQTKSGTNLNPIYMIQKVGNVANSMAQELCDTKQSLETSKANHAALEETLSEMRQMLEERTEVSRLLSKYLWEYYNNIRTLMSAMEFSLPVNNENGSSLSSTEKEKGNLKSSESRLSDSYFAEDLGKFFSNYSEQVEWPKDKYETLLNLSTKVDLNEVRHIIRRTPKDAEDLVKKYKKESKSNREKYIKASQESKEKISFRNFKNGDIALFLPTRNSTAKPWAAFNINCPYYFLRATETINGQIRNKDWIVARIIEITEHRVDVKKPGTNPFELPDGVKYYVLDVEDWQNNNSSTSSHHSRKRTGSESSTKSSRIMSASLSNLPSTRDTVDDNDTNSSMSSSTANLRNRVQSLPPPTHTYSSPSTLSDTTNTTNTSNRPMSSYLPPLSYFYTSNSLDGSGSKDDNN</sequence>
<evidence type="ECO:0000256" key="6">
    <source>
        <dbReference type="RuleBase" id="RU367075"/>
    </source>
</evidence>
<feature type="compositionally biased region" description="Polar residues" evidence="8">
    <location>
        <begin position="594"/>
        <end position="621"/>
    </location>
</feature>
<feature type="region of interest" description="Disordered" evidence="8">
    <location>
        <begin position="1068"/>
        <end position="1087"/>
    </location>
</feature>
<dbReference type="Pfam" id="PF04108">
    <property type="entry name" value="ATG17_like"/>
    <property type="match status" value="1"/>
</dbReference>
<comment type="subcellular location">
    <subcellularLocation>
        <location evidence="6">Preautophagosomal structure membrane</location>
        <topology evidence="6">Peripheral membrane protein</topology>
    </subcellularLocation>
    <subcellularLocation>
        <location evidence="6">Vacuole membrane</location>
        <topology evidence="6">Peripheral membrane protein</topology>
    </subcellularLocation>
    <text evidence="6">During pexophagy, accumulates in the vacuolar membrane region, where the peroxisomes contact the vacuole.</text>
</comment>
<dbReference type="Proteomes" id="UP000789570">
    <property type="component" value="Unassembled WGS sequence"/>
</dbReference>
<evidence type="ECO:0000256" key="5">
    <source>
        <dbReference type="ARBA" id="ARBA00023054"/>
    </source>
</evidence>
<evidence type="ECO:0000256" key="3">
    <source>
        <dbReference type="ARBA" id="ARBA00022927"/>
    </source>
</evidence>
<evidence type="ECO:0000313" key="12">
    <source>
        <dbReference type="Proteomes" id="UP000789570"/>
    </source>
</evidence>
<comment type="function">
    <text evidence="6">Involved in cytoplasm to vacuole transport (Cvt), pexophagy, mitophagy and nucleophagy. Recruits mitochondria for their selective degradation via autophagy (mitophagy) during starvation. Works as scaffold proteins that recruit ATG proteins to the pre-autophagosome (PAS), the site of vesicle/autophagosome formation. Required for the Cvt vesicles completion.</text>
</comment>
<dbReference type="Pfam" id="PF10377">
    <property type="entry name" value="ATG11"/>
    <property type="match status" value="1"/>
</dbReference>
<dbReference type="GO" id="GO:0034517">
    <property type="term" value="P:ribophagy"/>
    <property type="evidence" value="ECO:0007669"/>
    <property type="project" value="TreeGrafter"/>
</dbReference>
<dbReference type="GO" id="GO:1903599">
    <property type="term" value="P:positive regulation of autophagy of mitochondrion"/>
    <property type="evidence" value="ECO:0007669"/>
    <property type="project" value="UniProtKB-UniRule"/>
</dbReference>
<feature type="region of interest" description="Disordered" evidence="8">
    <location>
        <begin position="592"/>
        <end position="643"/>
    </location>
</feature>
<feature type="coiled-coil region" evidence="7">
    <location>
        <begin position="299"/>
        <end position="326"/>
    </location>
</feature>
<dbReference type="PANTHER" id="PTHR13222:SF1">
    <property type="entry name" value="RB1-INDUCIBLE COILED-COIL PROTEIN 1"/>
    <property type="match status" value="1"/>
</dbReference>
<comment type="similarity">
    <text evidence="1 6">Belongs to the ATG11 family.</text>
</comment>
<evidence type="ECO:0000259" key="10">
    <source>
        <dbReference type="Pfam" id="PF10377"/>
    </source>
</evidence>
<dbReference type="InterPro" id="IPR019460">
    <property type="entry name" value="Atg11_C"/>
</dbReference>
<name>A0A9N8ZHD2_9GLOM</name>
<dbReference type="GO" id="GO:0015031">
    <property type="term" value="P:protein transport"/>
    <property type="evidence" value="ECO:0007669"/>
    <property type="project" value="UniProtKB-KW"/>
</dbReference>
<feature type="domain" description="Autophagy-related protein 11 C-terminal" evidence="10">
    <location>
        <begin position="1277"/>
        <end position="1400"/>
    </location>
</feature>
<protein>
    <recommendedName>
        <fullName evidence="6">Autophagy-related protein 11</fullName>
    </recommendedName>
</protein>
<dbReference type="GO" id="GO:0061709">
    <property type="term" value="P:reticulophagy"/>
    <property type="evidence" value="ECO:0007669"/>
    <property type="project" value="TreeGrafter"/>
</dbReference>
<dbReference type="GO" id="GO:0000422">
    <property type="term" value="P:autophagy of mitochondrion"/>
    <property type="evidence" value="ECO:0007669"/>
    <property type="project" value="TreeGrafter"/>
</dbReference>
<feature type="domain" description="Autophagy protein ATG17-like" evidence="9">
    <location>
        <begin position="133"/>
        <end position="479"/>
    </location>
</feature>
<dbReference type="GO" id="GO:0000045">
    <property type="term" value="P:autophagosome assembly"/>
    <property type="evidence" value="ECO:0007669"/>
    <property type="project" value="UniProtKB-UniRule"/>
</dbReference>
<dbReference type="InterPro" id="IPR045326">
    <property type="entry name" value="ATG17-like_dom"/>
</dbReference>
<evidence type="ECO:0000256" key="4">
    <source>
        <dbReference type="ARBA" id="ARBA00023006"/>
    </source>
</evidence>
<keyword evidence="5 7" id="KW-0175">Coiled coil</keyword>
<dbReference type="GO" id="GO:1990316">
    <property type="term" value="C:Atg1/ULK1 kinase complex"/>
    <property type="evidence" value="ECO:0007669"/>
    <property type="project" value="TreeGrafter"/>
</dbReference>
<gene>
    <name evidence="11" type="ORF">FCALED_LOCUS3449</name>
</gene>
<keyword evidence="2 6" id="KW-0813">Transport</keyword>
<feature type="coiled-coil region" evidence="7">
    <location>
        <begin position="729"/>
        <end position="858"/>
    </location>
</feature>
<feature type="region of interest" description="Disordered" evidence="8">
    <location>
        <begin position="1405"/>
        <end position="1499"/>
    </location>
</feature>
<dbReference type="GO" id="GO:0034727">
    <property type="term" value="P:piecemeal microautophagy of the nucleus"/>
    <property type="evidence" value="ECO:0007669"/>
    <property type="project" value="TreeGrafter"/>
</dbReference>
<evidence type="ECO:0000256" key="1">
    <source>
        <dbReference type="ARBA" id="ARBA00009729"/>
    </source>
</evidence>
<accession>A0A9N8ZHD2</accession>
<dbReference type="GO" id="GO:0005774">
    <property type="term" value="C:vacuolar membrane"/>
    <property type="evidence" value="ECO:0007669"/>
    <property type="project" value="UniProtKB-SubCell"/>
</dbReference>
<feature type="compositionally biased region" description="Polar residues" evidence="8">
    <location>
        <begin position="629"/>
        <end position="640"/>
    </location>
</feature>
<dbReference type="GO" id="GO:0019901">
    <property type="term" value="F:protein kinase binding"/>
    <property type="evidence" value="ECO:0007669"/>
    <property type="project" value="TreeGrafter"/>
</dbReference>
<evidence type="ECO:0000313" key="11">
    <source>
        <dbReference type="EMBL" id="CAG8495805.1"/>
    </source>
</evidence>
<feature type="compositionally biased region" description="Low complexity" evidence="8">
    <location>
        <begin position="1472"/>
        <end position="1496"/>
    </location>
</feature>
<reference evidence="11" key="1">
    <citation type="submission" date="2021-06" db="EMBL/GenBank/DDBJ databases">
        <authorList>
            <person name="Kallberg Y."/>
            <person name="Tangrot J."/>
            <person name="Rosling A."/>
        </authorList>
    </citation>
    <scope>NUCLEOTIDE SEQUENCE</scope>
    <source>
        <strain evidence="11">UK204</strain>
    </source>
</reference>
<dbReference type="EMBL" id="CAJVPQ010000604">
    <property type="protein sequence ID" value="CAG8495805.1"/>
    <property type="molecule type" value="Genomic_DNA"/>
</dbReference>
<dbReference type="GO" id="GO:0060090">
    <property type="term" value="F:molecular adaptor activity"/>
    <property type="evidence" value="ECO:0007669"/>
    <property type="project" value="TreeGrafter"/>
</dbReference>
<keyword evidence="6" id="KW-0472">Membrane</keyword>
<keyword evidence="4 6" id="KW-0072">Autophagy</keyword>
<evidence type="ECO:0000256" key="2">
    <source>
        <dbReference type="ARBA" id="ARBA00022448"/>
    </source>
</evidence>
<dbReference type="Gene3D" id="1.10.287.1490">
    <property type="match status" value="1"/>
</dbReference>
<feature type="compositionally biased region" description="Low complexity" evidence="8">
    <location>
        <begin position="1449"/>
        <end position="1462"/>
    </location>
</feature>
<dbReference type="SUPFAM" id="SSF57997">
    <property type="entry name" value="Tropomyosin"/>
    <property type="match status" value="1"/>
</dbReference>
<comment type="subunit">
    <text evidence="6">Homodimer.</text>
</comment>
<dbReference type="InterPro" id="IPR040040">
    <property type="entry name" value="ATG11"/>
</dbReference>
<keyword evidence="12" id="KW-1185">Reference proteome</keyword>
<comment type="caution">
    <text evidence="11">The sequence shown here is derived from an EMBL/GenBank/DDBJ whole genome shotgun (WGS) entry which is preliminary data.</text>
</comment>
<dbReference type="OrthoDB" id="447953at2759"/>
<feature type="compositionally biased region" description="Polar residues" evidence="8">
    <location>
        <begin position="1420"/>
        <end position="1438"/>
    </location>
</feature>
<evidence type="ECO:0000256" key="8">
    <source>
        <dbReference type="SAM" id="MobiDB-lite"/>
    </source>
</evidence>
<dbReference type="PANTHER" id="PTHR13222">
    <property type="entry name" value="RB1-INDUCIBLE COILED-COIL"/>
    <property type="match status" value="1"/>
</dbReference>
<evidence type="ECO:0000259" key="9">
    <source>
        <dbReference type="Pfam" id="PF04108"/>
    </source>
</evidence>
<keyword evidence="6" id="KW-0926">Vacuole</keyword>
<organism evidence="11 12">
    <name type="scientific">Funneliformis caledonium</name>
    <dbReference type="NCBI Taxonomy" id="1117310"/>
    <lineage>
        <taxon>Eukaryota</taxon>
        <taxon>Fungi</taxon>
        <taxon>Fungi incertae sedis</taxon>
        <taxon>Mucoromycota</taxon>
        <taxon>Glomeromycotina</taxon>
        <taxon>Glomeromycetes</taxon>
        <taxon>Glomerales</taxon>
        <taxon>Glomeraceae</taxon>
        <taxon>Funneliformis</taxon>
    </lineage>
</organism>
<feature type="coiled-coil region" evidence="7">
    <location>
        <begin position="647"/>
        <end position="674"/>
    </location>
</feature>
<proteinExistence type="inferred from homology"/>
<keyword evidence="3 6" id="KW-0653">Protein transport</keyword>
<evidence type="ECO:0000256" key="7">
    <source>
        <dbReference type="SAM" id="Coils"/>
    </source>
</evidence>